<proteinExistence type="predicted"/>
<evidence type="ECO:0000313" key="2">
    <source>
        <dbReference type="Proteomes" id="UP000778970"/>
    </source>
</evidence>
<dbReference type="Gene3D" id="3.40.630.40">
    <property type="entry name" value="Zn-dependent exopeptidases"/>
    <property type="match status" value="1"/>
</dbReference>
<dbReference type="Proteomes" id="UP000778970">
    <property type="component" value="Unassembled WGS sequence"/>
</dbReference>
<comment type="caution">
    <text evidence="1">The sequence shown here is derived from an EMBL/GenBank/DDBJ whole genome shotgun (WGS) entry which is preliminary data.</text>
</comment>
<evidence type="ECO:0008006" key="3">
    <source>
        <dbReference type="Google" id="ProtNLM"/>
    </source>
</evidence>
<dbReference type="PIRSF" id="PIRSF029730">
    <property type="entry name" value="UCP029730"/>
    <property type="match status" value="1"/>
</dbReference>
<organism evidence="1 2">
    <name type="scientific">Rhodovibrio salinarum</name>
    <dbReference type="NCBI Taxonomy" id="1087"/>
    <lineage>
        <taxon>Bacteria</taxon>
        <taxon>Pseudomonadati</taxon>
        <taxon>Pseudomonadota</taxon>
        <taxon>Alphaproteobacteria</taxon>
        <taxon>Rhodospirillales</taxon>
        <taxon>Rhodovibrionaceae</taxon>
        <taxon>Rhodovibrio</taxon>
    </lineage>
</organism>
<name>A0A934QJN6_9PROT</name>
<dbReference type="SUPFAM" id="SSF53187">
    <property type="entry name" value="Zn-dependent exopeptidases"/>
    <property type="match status" value="1"/>
</dbReference>
<dbReference type="InterPro" id="IPR007709">
    <property type="entry name" value="N-FG_amidohydro"/>
</dbReference>
<keyword evidence="2" id="KW-1185">Reference proteome</keyword>
<dbReference type="Pfam" id="PF05013">
    <property type="entry name" value="FGase"/>
    <property type="match status" value="1"/>
</dbReference>
<protein>
    <recommendedName>
        <fullName evidence="3">N-formylglutamate amidohydrolase</fullName>
    </recommendedName>
</protein>
<sequence>MLSDDDGPPVETVNPDGQADVVLICEHAANRIPETLEGLGIDADTRTSHVAWDPGAAEVAREMAKRLDAPLFLQRFSRLVYDCNRPVFDASSVPAVSERYTIPGNDGLDRAARADRQAAIYLPFRDTVAAFVRKRIDAGRPPAIITVHTFTPVFQGKQRTTELGVLHDADARLADAALSLLHETSDLTVRRNEPYGPADGVTHTLKVQALGHGLPNAMFEIRSDLVADAEGQCAMADRLSRTVTAALTLLHHWFGPGADVAPAEAIPNDVNGVGAHV</sequence>
<accession>A0A934QJN6</accession>
<gene>
    <name evidence="1" type="ORF">CKO21_12795</name>
</gene>
<reference evidence="1" key="2">
    <citation type="journal article" date="2020" name="Microorganisms">
        <title>Osmotic Adaptation and Compatible Solute Biosynthesis of Phototrophic Bacteria as Revealed from Genome Analyses.</title>
        <authorList>
            <person name="Imhoff J.F."/>
            <person name="Rahn T."/>
            <person name="Kunzel S."/>
            <person name="Keller A."/>
            <person name="Neulinger S.C."/>
        </authorList>
    </citation>
    <scope>NUCLEOTIDE SEQUENCE</scope>
    <source>
        <strain evidence="1">DSM 9154</strain>
    </source>
</reference>
<reference evidence="1" key="1">
    <citation type="submission" date="2017-08" db="EMBL/GenBank/DDBJ databases">
        <authorList>
            <person name="Imhoff J.F."/>
            <person name="Rahn T."/>
            <person name="Kuenzel S."/>
            <person name="Neulinger S.C."/>
        </authorList>
    </citation>
    <scope>NUCLEOTIDE SEQUENCE</scope>
    <source>
        <strain evidence="1">DSM 9154</strain>
    </source>
</reference>
<evidence type="ECO:0000313" key="1">
    <source>
        <dbReference type="EMBL" id="MBK1698118.1"/>
    </source>
</evidence>
<dbReference type="EMBL" id="NRRE01000026">
    <property type="protein sequence ID" value="MBK1698118.1"/>
    <property type="molecule type" value="Genomic_DNA"/>
</dbReference>
<dbReference type="InterPro" id="IPR011227">
    <property type="entry name" value="UCP029730"/>
</dbReference>
<dbReference type="AlphaFoldDB" id="A0A934QJN6"/>